<name>A0AAD6J6B9_DREDA</name>
<organism evidence="2 3">
    <name type="scientific">Drechslerella dactyloides</name>
    <name type="common">Nematode-trapping fungus</name>
    <name type="synonym">Arthrobotrys dactyloides</name>
    <dbReference type="NCBI Taxonomy" id="74499"/>
    <lineage>
        <taxon>Eukaryota</taxon>
        <taxon>Fungi</taxon>
        <taxon>Dikarya</taxon>
        <taxon>Ascomycota</taxon>
        <taxon>Pezizomycotina</taxon>
        <taxon>Orbiliomycetes</taxon>
        <taxon>Orbiliales</taxon>
        <taxon>Orbiliaceae</taxon>
        <taxon>Drechslerella</taxon>
    </lineage>
</organism>
<evidence type="ECO:0000313" key="2">
    <source>
        <dbReference type="EMBL" id="KAJ6262977.1"/>
    </source>
</evidence>
<comment type="caution">
    <text evidence="2">The sequence shown here is derived from an EMBL/GenBank/DDBJ whole genome shotgun (WGS) entry which is preliminary data.</text>
</comment>
<evidence type="ECO:0000256" key="1">
    <source>
        <dbReference type="SAM" id="Coils"/>
    </source>
</evidence>
<dbReference type="AlphaFoldDB" id="A0AAD6J6B9"/>
<proteinExistence type="predicted"/>
<accession>A0AAD6J6B9</accession>
<dbReference type="Proteomes" id="UP001221413">
    <property type="component" value="Unassembled WGS sequence"/>
</dbReference>
<gene>
    <name evidence="2" type="ORF">Dda_1535</name>
</gene>
<keyword evidence="1" id="KW-0175">Coiled coil</keyword>
<evidence type="ECO:0000313" key="3">
    <source>
        <dbReference type="Proteomes" id="UP001221413"/>
    </source>
</evidence>
<feature type="coiled-coil region" evidence="1">
    <location>
        <begin position="25"/>
        <end position="80"/>
    </location>
</feature>
<protein>
    <submittedName>
        <fullName evidence="2">Uncharacterized protein</fullName>
    </submittedName>
</protein>
<keyword evidence="3" id="KW-1185">Reference proteome</keyword>
<dbReference type="EMBL" id="JAQGDS010000002">
    <property type="protein sequence ID" value="KAJ6262977.1"/>
    <property type="molecule type" value="Genomic_DNA"/>
</dbReference>
<reference evidence="2" key="1">
    <citation type="submission" date="2023-01" db="EMBL/GenBank/DDBJ databases">
        <title>The chitinases involved in constricting ring structure development in the nematode-trapping fungus Drechslerella dactyloides.</title>
        <authorList>
            <person name="Wang R."/>
            <person name="Zhang L."/>
            <person name="Tang P."/>
            <person name="Li S."/>
            <person name="Liang L."/>
        </authorList>
    </citation>
    <scope>NUCLEOTIDE SEQUENCE</scope>
    <source>
        <strain evidence="2">YMF1.00031</strain>
    </source>
</reference>
<sequence>MQPERSYRVGVISVEDHQRDLREIADEADKEIFELRKTIFELREEMAFLRRERNEAQSRAVAAEDSCERLKTDLALAETKTITIQQSMDNEKFRQHAIKHIDTEGCHHQEKIERLERQVKKYQKFAAEAVERKREAEYIGEKANIEIKRLQTKEYEATRQGPVLLDEDAQKSIENIFGQQLRTWSRMSFRGLKTEQIIDGLQSLDEGGAFNNFLCKEAFIAELPLVLKTLGPVAFFEALVSSTLMKHIFKNHFFFSNSKLQAAFTEFREAAEYTRPGAAFAWTAKTVELLEDMARKPPNQTSPMGTMIEPNFCKELTINLNGYMGVFMDKNERLDEEKKLTNESRLGSIIQDCVRLALDWHKRNMHIEVMDKESLEINSSSLWNANGHIEYCSIYKGRCDEISREERIRVIAVVTPGFARFSDFEGKKLSKPIIWANAVLAVAKGEDVEMEDTVIKDRFTARQESIVEVPGTPDYIEPIEAAESQVMESHATVPSTQRS</sequence>